<feature type="signal peptide" evidence="12">
    <location>
        <begin position="1"/>
        <end position="39"/>
    </location>
</feature>
<feature type="active site" description="Charge relay system" evidence="8 9">
    <location>
        <position position="278"/>
    </location>
</feature>
<keyword evidence="5 12" id="KW-0732">Signal</keyword>
<name>A0A1G8S323_9ACTN</name>
<keyword evidence="2" id="KW-0134">Cell wall</keyword>
<evidence type="ECO:0000259" key="13">
    <source>
        <dbReference type="Pfam" id="PF00082"/>
    </source>
</evidence>
<feature type="domain" description="Peptidase S8/S53" evidence="13">
    <location>
        <begin position="237"/>
        <end position="494"/>
    </location>
</feature>
<dbReference type="InterPro" id="IPR023828">
    <property type="entry name" value="Peptidase_S8_Ser-AS"/>
</dbReference>
<feature type="domain" description="PA" evidence="14">
    <location>
        <begin position="833"/>
        <end position="907"/>
    </location>
</feature>
<evidence type="ECO:0000256" key="12">
    <source>
        <dbReference type="SAM" id="SignalP"/>
    </source>
</evidence>
<gene>
    <name evidence="15" type="ORF">SAMN05421869_109246</name>
</gene>
<evidence type="ECO:0000313" key="15">
    <source>
        <dbReference type="EMBL" id="SDJ23060.1"/>
    </source>
</evidence>
<dbReference type="STRING" id="633440.SAMN05421869_109246"/>
<dbReference type="SUPFAM" id="SSF52743">
    <property type="entry name" value="Subtilisin-like"/>
    <property type="match status" value="1"/>
</dbReference>
<evidence type="ECO:0000259" key="14">
    <source>
        <dbReference type="Pfam" id="PF02225"/>
    </source>
</evidence>
<dbReference type="PANTHER" id="PTHR43806:SF11">
    <property type="entry name" value="CEREVISIN-RELATED"/>
    <property type="match status" value="1"/>
</dbReference>
<dbReference type="GO" id="GO:0005975">
    <property type="term" value="P:carbohydrate metabolic process"/>
    <property type="evidence" value="ECO:0007669"/>
    <property type="project" value="UniProtKB-ARBA"/>
</dbReference>
<evidence type="ECO:0000256" key="7">
    <source>
        <dbReference type="ARBA" id="ARBA00022825"/>
    </source>
</evidence>
<evidence type="ECO:0000256" key="6">
    <source>
        <dbReference type="ARBA" id="ARBA00022801"/>
    </source>
</evidence>
<dbReference type="InterPro" id="IPR036852">
    <property type="entry name" value="Peptidase_S8/S53_dom_sf"/>
</dbReference>
<protein>
    <submittedName>
        <fullName evidence="15">PA domain-containing protein</fullName>
    </submittedName>
</protein>
<sequence>MGFRHGERRLRRPAVTVSVTTVCLATAMAATMLTGQAVARTAAPQAEFGTVKSTTHDITLITGDRVHVTVSADRRSTATVTPAPRAKGVLPAGFHVQERDGQVYVYPGDMLDLIPERLDPELFNVTALAEQGQADTTARSIPLILTYREHATKAAIPQVEQVRALESLNGAGVSLAKDQAAQFGGALSRLAAAPRTKAASPLDGVAKIWLDRKVESVLDRSVPQINAPAAWQAGFDGAGTTVAILDSGIDTSHPDLAGRVTAERDFSDEGSTKDLNGHGTHVAATVGGAGERKGVAPGARIVNGRVLNADGIGLSSWAIDGMEWAAGEAGADIVNLSLGSSQPGGPLTDAIGALTERHGTLFVVAAGNYGCAACIGSPGDSPAALTVGAVDSEDRMAEFSNYGPVGLDRLIKPDVTAPGVGIVAARAHGTALGEPVDDSYTRMSGTSMAAPHVAGAAALLRQARPGIKAAELKSLLMGTAKPTADVPPDRQGAGRVDVAAALAGPVVASSGSLGFGLMVTTDGEPVTRKVTYRNPGSAQAVLDLTAGGAFTVTPAELSLPPGGEAQVTVTLDPAKVTAGPQRAELVATSRAGGTLRVLLTGNAEPKRVRLRMTPIARDGRATRAVTNVVNLADGGLDGKAMPHDPVQHCPGDQAGECLLVLPGTYSVLGRVETMHPSKDPYNSDRGSVLHGSLVGDPEVEVTGDTEIVLDARKATEVLITTPDHRTHRNPGAASKLSWHRSPEKGPDSADFYLSLGGNLEERIFIQPTERVTKGEFGVASRWRLEAPEITMKTQGIELRPEYYDPVWFSDDSSQYPRLDGTSTLLAADARRAEAKDLAGVNLRGRLALIRRDPRVTVAAQANAAAAAGAKMVAVYSDTPGIDGVFPGTGEKLSVPTVRLTYEEGRQLLDRMSRRPVTITATGVVASPYVYDLYPREEGRVPRNLEYLARAGSMARVDTTFRTQQTGNTVIAETRTGRQSWEDAAYDAQHPVRRTPLTRAEYITADPGVEWSAAVITPEPYYNAQWQPPEISRTLLAETDNRSYRPGERTTRDWLKQPILPGVPPNDPIRRQGDLISVNLQGFADAHGNMGPAWTEPFENGTKTDFRLYQGDTLLAGTTQAAVGTIAIPEVAATYRMEYDLEMRAPWARLSTRTRSVWTFGSQRPGGAATTVLPLLFADYDIPSDLRNRSDSGKLGLRVYHQKGAATSAIKDVSLEVSYDDGATWRAAERLRAKGGNAYEATLGRGTGDHVSLRVKAADHRGGTLTQEVIRAYARR</sequence>
<dbReference type="PRINTS" id="PR00723">
    <property type="entry name" value="SUBTILISIN"/>
</dbReference>
<evidence type="ECO:0000256" key="8">
    <source>
        <dbReference type="PIRSR" id="PIRSR615500-1"/>
    </source>
</evidence>
<evidence type="ECO:0000256" key="2">
    <source>
        <dbReference type="ARBA" id="ARBA00022512"/>
    </source>
</evidence>
<dbReference type="Gene3D" id="2.60.40.10">
    <property type="entry name" value="Immunoglobulins"/>
    <property type="match status" value="1"/>
</dbReference>
<reference evidence="15 16" key="1">
    <citation type="submission" date="2016-10" db="EMBL/GenBank/DDBJ databases">
        <authorList>
            <person name="de Groot N.N."/>
        </authorList>
    </citation>
    <scope>NUCLEOTIDE SEQUENCE [LARGE SCALE GENOMIC DNA]</scope>
    <source>
        <strain evidence="15 16">CGMCC 4.6533</strain>
    </source>
</reference>
<feature type="region of interest" description="Disordered" evidence="11">
    <location>
        <begin position="723"/>
        <end position="743"/>
    </location>
</feature>
<dbReference type="Gene3D" id="3.50.30.30">
    <property type="match status" value="1"/>
</dbReference>
<dbReference type="InterPro" id="IPR023827">
    <property type="entry name" value="Peptidase_S8_Asp-AS"/>
</dbReference>
<dbReference type="PROSITE" id="PS00136">
    <property type="entry name" value="SUBTILASE_ASP"/>
    <property type="match status" value="1"/>
</dbReference>
<evidence type="ECO:0000313" key="16">
    <source>
        <dbReference type="Proteomes" id="UP000199202"/>
    </source>
</evidence>
<evidence type="ECO:0000256" key="10">
    <source>
        <dbReference type="RuleBase" id="RU003355"/>
    </source>
</evidence>
<dbReference type="AlphaFoldDB" id="A0A1G8S323"/>
<dbReference type="PROSITE" id="PS00138">
    <property type="entry name" value="SUBTILASE_SER"/>
    <property type="match status" value="1"/>
</dbReference>
<keyword evidence="6 9" id="KW-0378">Hydrolase</keyword>
<organism evidence="15 16">
    <name type="scientific">Nonomuraea jiangxiensis</name>
    <dbReference type="NCBI Taxonomy" id="633440"/>
    <lineage>
        <taxon>Bacteria</taxon>
        <taxon>Bacillati</taxon>
        <taxon>Actinomycetota</taxon>
        <taxon>Actinomycetes</taxon>
        <taxon>Streptosporangiales</taxon>
        <taxon>Streptosporangiaceae</taxon>
        <taxon>Nonomuraea</taxon>
    </lineage>
</organism>
<feature type="active site" description="Charge relay system" evidence="8 9">
    <location>
        <position position="246"/>
    </location>
</feature>
<dbReference type="InterPro" id="IPR013783">
    <property type="entry name" value="Ig-like_fold"/>
</dbReference>
<dbReference type="Pfam" id="PF02225">
    <property type="entry name" value="PA"/>
    <property type="match status" value="1"/>
</dbReference>
<evidence type="ECO:0000256" key="9">
    <source>
        <dbReference type="PROSITE-ProRule" id="PRU01240"/>
    </source>
</evidence>
<keyword evidence="4 9" id="KW-0645">Protease</keyword>
<dbReference type="PROSITE" id="PS51892">
    <property type="entry name" value="SUBTILASE"/>
    <property type="match status" value="1"/>
</dbReference>
<dbReference type="RefSeq" id="WP_090933879.1">
    <property type="nucleotide sequence ID" value="NZ_FNDJ01000009.1"/>
</dbReference>
<evidence type="ECO:0000256" key="1">
    <source>
        <dbReference type="ARBA" id="ARBA00011073"/>
    </source>
</evidence>
<dbReference type="EMBL" id="FNDJ01000009">
    <property type="protein sequence ID" value="SDJ23060.1"/>
    <property type="molecule type" value="Genomic_DNA"/>
</dbReference>
<keyword evidence="7 9" id="KW-0720">Serine protease</keyword>
<dbReference type="InterPro" id="IPR050131">
    <property type="entry name" value="Peptidase_S8_subtilisin-like"/>
</dbReference>
<dbReference type="OrthoDB" id="614750at2"/>
<evidence type="ECO:0000256" key="5">
    <source>
        <dbReference type="ARBA" id="ARBA00022729"/>
    </source>
</evidence>
<dbReference type="GO" id="GO:0004252">
    <property type="term" value="F:serine-type endopeptidase activity"/>
    <property type="evidence" value="ECO:0007669"/>
    <property type="project" value="UniProtKB-UniRule"/>
</dbReference>
<accession>A0A1G8S323</accession>
<dbReference type="InterPro" id="IPR003137">
    <property type="entry name" value="PA_domain"/>
</dbReference>
<keyword evidence="16" id="KW-1185">Reference proteome</keyword>
<dbReference type="PANTHER" id="PTHR43806">
    <property type="entry name" value="PEPTIDASE S8"/>
    <property type="match status" value="1"/>
</dbReference>
<dbReference type="SUPFAM" id="SSF52025">
    <property type="entry name" value="PA domain"/>
    <property type="match status" value="1"/>
</dbReference>
<dbReference type="InterPro" id="IPR015500">
    <property type="entry name" value="Peptidase_S8_subtilisin-rel"/>
</dbReference>
<feature type="chain" id="PRO_5039608894" evidence="12">
    <location>
        <begin position="40"/>
        <end position="1275"/>
    </location>
</feature>
<dbReference type="Proteomes" id="UP000199202">
    <property type="component" value="Unassembled WGS sequence"/>
</dbReference>
<dbReference type="Gene3D" id="3.40.50.200">
    <property type="entry name" value="Peptidase S8/S53 domain"/>
    <property type="match status" value="1"/>
</dbReference>
<proteinExistence type="inferred from homology"/>
<dbReference type="InterPro" id="IPR000209">
    <property type="entry name" value="Peptidase_S8/S53_dom"/>
</dbReference>
<evidence type="ECO:0000256" key="11">
    <source>
        <dbReference type="SAM" id="MobiDB-lite"/>
    </source>
</evidence>
<keyword evidence="3" id="KW-0964">Secreted</keyword>
<dbReference type="Pfam" id="PF00082">
    <property type="entry name" value="Peptidase_S8"/>
    <property type="match status" value="1"/>
</dbReference>
<feature type="active site" description="Charge relay system" evidence="8 9">
    <location>
        <position position="447"/>
    </location>
</feature>
<dbReference type="GO" id="GO:0006508">
    <property type="term" value="P:proteolysis"/>
    <property type="evidence" value="ECO:0007669"/>
    <property type="project" value="UniProtKB-KW"/>
</dbReference>
<evidence type="ECO:0000256" key="4">
    <source>
        <dbReference type="ARBA" id="ARBA00022670"/>
    </source>
</evidence>
<evidence type="ECO:0000256" key="3">
    <source>
        <dbReference type="ARBA" id="ARBA00022525"/>
    </source>
</evidence>
<dbReference type="InterPro" id="IPR046450">
    <property type="entry name" value="PA_dom_sf"/>
</dbReference>
<comment type="similarity">
    <text evidence="1 9 10">Belongs to the peptidase S8 family.</text>
</comment>